<keyword evidence="1 3" id="KW-0456">Lyase</keyword>
<evidence type="ECO:0000256" key="1">
    <source>
        <dbReference type="ARBA" id="ARBA00023239"/>
    </source>
</evidence>
<dbReference type="InterPro" id="IPR036908">
    <property type="entry name" value="RlpA-like_sf"/>
</dbReference>
<comment type="function">
    <text evidence="3">Lytic transglycosylase with a strong preference for naked glycan strands that lack stem peptides.</text>
</comment>
<dbReference type="Proteomes" id="UP000807785">
    <property type="component" value="Unassembled WGS sequence"/>
</dbReference>
<dbReference type="InterPro" id="IPR009009">
    <property type="entry name" value="RlpA-like_DPBB"/>
</dbReference>
<dbReference type="InterPro" id="IPR034718">
    <property type="entry name" value="RlpA"/>
</dbReference>
<gene>
    <name evidence="3" type="primary">rlpA</name>
    <name evidence="6" type="ORF">IPH26_05195</name>
</gene>
<dbReference type="GO" id="GO:0000270">
    <property type="term" value="P:peptidoglycan metabolic process"/>
    <property type="evidence" value="ECO:0007669"/>
    <property type="project" value="UniProtKB-UniRule"/>
</dbReference>
<dbReference type="GO" id="GO:0008932">
    <property type="term" value="F:lytic endotransglycosylase activity"/>
    <property type="evidence" value="ECO:0007669"/>
    <property type="project" value="UniProtKB-UniRule"/>
</dbReference>
<proteinExistence type="inferred from homology"/>
<accession>A0A9D7E274</accession>
<reference evidence="6" key="1">
    <citation type="submission" date="2020-10" db="EMBL/GenBank/DDBJ databases">
        <title>Connecting structure to function with the recovery of over 1000 high-quality activated sludge metagenome-assembled genomes encoding full-length rRNA genes using long-read sequencing.</title>
        <authorList>
            <person name="Singleton C.M."/>
            <person name="Petriglieri F."/>
            <person name="Kristensen J.M."/>
            <person name="Kirkegaard R.H."/>
            <person name="Michaelsen T.Y."/>
            <person name="Andersen M.H."/>
            <person name="Karst S.M."/>
            <person name="Dueholm M.S."/>
            <person name="Nielsen P.H."/>
            <person name="Albertsen M."/>
        </authorList>
    </citation>
    <scope>NUCLEOTIDE SEQUENCE</scope>
    <source>
        <strain evidence="6">Bjer_18-Q3-R1-45_BAT3C.347</strain>
    </source>
</reference>
<dbReference type="HAMAP" id="MF_02071">
    <property type="entry name" value="RlpA"/>
    <property type="match status" value="1"/>
</dbReference>
<dbReference type="CDD" id="cd22268">
    <property type="entry name" value="DPBB_RlpA-like"/>
    <property type="match status" value="1"/>
</dbReference>
<comment type="similarity">
    <text evidence="3 4">Belongs to the RlpA family.</text>
</comment>
<dbReference type="InterPro" id="IPR012997">
    <property type="entry name" value="RplA"/>
</dbReference>
<protein>
    <recommendedName>
        <fullName evidence="3">Endolytic peptidoglycan transglycosylase RlpA</fullName>
        <ecNumber evidence="3">4.2.2.-</ecNumber>
    </recommendedName>
</protein>
<evidence type="ECO:0000313" key="6">
    <source>
        <dbReference type="EMBL" id="MBK6972363.1"/>
    </source>
</evidence>
<evidence type="ECO:0000313" key="7">
    <source>
        <dbReference type="Proteomes" id="UP000807785"/>
    </source>
</evidence>
<feature type="domain" description="RlpA-like protein double-psi beta-barrel" evidence="5">
    <location>
        <begin position="30"/>
        <end position="116"/>
    </location>
</feature>
<evidence type="ECO:0000256" key="2">
    <source>
        <dbReference type="ARBA" id="ARBA00023316"/>
    </source>
</evidence>
<dbReference type="EMBL" id="JADJEV010000002">
    <property type="protein sequence ID" value="MBK6972363.1"/>
    <property type="molecule type" value="Genomic_DNA"/>
</dbReference>
<evidence type="ECO:0000259" key="5">
    <source>
        <dbReference type="Pfam" id="PF03330"/>
    </source>
</evidence>
<keyword evidence="2 3" id="KW-0961">Cell wall biogenesis/degradation</keyword>
<name>A0A9D7E274_9PROT</name>
<sequence length="130" mass="13858">MANAQQAAPPAAESAMPAAAAPVAADHAMSGTAAWYGRKFAGRKTASGQRFNPFAMTAAHPTLAFGTRVKVTNTRNKRSVIVTINDRMNSPGRMLDVTQAAAKRLGFIRSGLADVTLEVVGQRRLKRARH</sequence>
<dbReference type="PANTHER" id="PTHR34183:SF8">
    <property type="entry name" value="ENDOLYTIC PEPTIDOGLYCAN TRANSGLYCOSYLASE RLPA-RELATED"/>
    <property type="match status" value="1"/>
</dbReference>
<dbReference type="PANTHER" id="PTHR34183">
    <property type="entry name" value="ENDOLYTIC PEPTIDOGLYCAN TRANSGLYCOSYLASE RLPA"/>
    <property type="match status" value="1"/>
</dbReference>
<dbReference type="Gene3D" id="2.40.40.10">
    <property type="entry name" value="RlpA-like domain"/>
    <property type="match status" value="1"/>
</dbReference>
<dbReference type="NCBIfam" id="TIGR00413">
    <property type="entry name" value="rlpA"/>
    <property type="match status" value="1"/>
</dbReference>
<dbReference type="AlphaFoldDB" id="A0A9D7E274"/>
<dbReference type="GO" id="GO:0071555">
    <property type="term" value="P:cell wall organization"/>
    <property type="evidence" value="ECO:0007669"/>
    <property type="project" value="UniProtKB-KW"/>
</dbReference>
<dbReference type="EC" id="4.2.2.-" evidence="3"/>
<comment type="caution">
    <text evidence="6">The sequence shown here is derived from an EMBL/GenBank/DDBJ whole genome shotgun (WGS) entry which is preliminary data.</text>
</comment>
<evidence type="ECO:0000256" key="4">
    <source>
        <dbReference type="RuleBase" id="RU003495"/>
    </source>
</evidence>
<dbReference type="SUPFAM" id="SSF50685">
    <property type="entry name" value="Barwin-like endoglucanases"/>
    <property type="match status" value="1"/>
</dbReference>
<organism evidence="6 7">
    <name type="scientific">Candidatus Methylophosphatis roskildensis</name>
    <dbReference type="NCBI Taxonomy" id="2899263"/>
    <lineage>
        <taxon>Bacteria</taxon>
        <taxon>Pseudomonadati</taxon>
        <taxon>Pseudomonadota</taxon>
        <taxon>Betaproteobacteria</taxon>
        <taxon>Nitrosomonadales</taxon>
        <taxon>Sterolibacteriaceae</taxon>
        <taxon>Candidatus Methylophosphatis</taxon>
    </lineage>
</organism>
<dbReference type="Pfam" id="PF03330">
    <property type="entry name" value="DPBB_1"/>
    <property type="match status" value="1"/>
</dbReference>
<evidence type="ECO:0000256" key="3">
    <source>
        <dbReference type="HAMAP-Rule" id="MF_02071"/>
    </source>
</evidence>